<dbReference type="GO" id="GO:0005524">
    <property type="term" value="F:ATP binding"/>
    <property type="evidence" value="ECO:0007669"/>
    <property type="project" value="UniProtKB-UniRule"/>
</dbReference>
<feature type="transmembrane region" description="Helical" evidence="9">
    <location>
        <begin position="407"/>
        <end position="434"/>
    </location>
</feature>
<sequence>MSGDDASGSGLLHALEIDDSFRTERVLGTGETGRTELVSLPHGSPMVRKRIAWPLANPEALGVLLGIDQPRLPRMVCLYAMPNELVAVYEYVEGETLADLVQREGPLAPGRSVGLLAQVGEAVAALHARGVVHRDVTPSNVIVAQDGAHLIDLGIARVHSDGMLRDTTTLGTVGYAAPEQFGFAQTDARSDVYSMGRLLQFMLTGSHPRDAGSLVGLSDAGVPASLRQVVAIACALEPSARYQDVGELVAAARDALVRGPVESAVVSMRPGASAAEQPEPSTPFDRVGPDASEPRAASAPAESIAAPARPSSLAHEADAVEPVAPLSFTTPRHRHPAGRGEGRSPLRRWLTLWQSYPAEVRSLMALPNHPGKVVSLVSLLACVALAVAFACSSVAQSLAMPAPLAAPTLVVLLGICADVVAIPLECMGCALGIGRYEGCPHRTRGLVVAALAHLAALCLLTLAAALAYAIAIAVA</sequence>
<gene>
    <name evidence="11" type="ORF">FYJ68_00285</name>
</gene>
<evidence type="ECO:0000313" key="11">
    <source>
        <dbReference type="EMBL" id="MST71567.1"/>
    </source>
</evidence>
<dbReference type="PANTHER" id="PTHR43289">
    <property type="entry name" value="MITOGEN-ACTIVATED PROTEIN KINASE KINASE KINASE 20-RELATED"/>
    <property type="match status" value="1"/>
</dbReference>
<dbReference type="Gene3D" id="1.10.510.10">
    <property type="entry name" value="Transferase(Phosphotransferase) domain 1"/>
    <property type="match status" value="1"/>
</dbReference>
<keyword evidence="4 7" id="KW-0547">Nucleotide-binding</keyword>
<keyword evidence="6 7" id="KW-0067">ATP-binding</keyword>
<feature type="compositionally biased region" description="Low complexity" evidence="8">
    <location>
        <begin position="289"/>
        <end position="312"/>
    </location>
</feature>
<dbReference type="CDD" id="cd14014">
    <property type="entry name" value="STKc_PknB_like"/>
    <property type="match status" value="1"/>
</dbReference>
<evidence type="ECO:0000256" key="1">
    <source>
        <dbReference type="ARBA" id="ARBA00012513"/>
    </source>
</evidence>
<dbReference type="Pfam" id="PF00069">
    <property type="entry name" value="Pkinase"/>
    <property type="match status" value="1"/>
</dbReference>
<evidence type="ECO:0000313" key="12">
    <source>
        <dbReference type="Proteomes" id="UP000469325"/>
    </source>
</evidence>
<keyword evidence="5 11" id="KW-0418">Kinase</keyword>
<accession>A0A6N7X7Z6</accession>
<evidence type="ECO:0000256" key="9">
    <source>
        <dbReference type="SAM" id="Phobius"/>
    </source>
</evidence>
<dbReference type="Proteomes" id="UP000469325">
    <property type="component" value="Unassembled WGS sequence"/>
</dbReference>
<keyword evidence="3" id="KW-0808">Transferase</keyword>
<dbReference type="PROSITE" id="PS00109">
    <property type="entry name" value="PROTEIN_KINASE_TYR"/>
    <property type="match status" value="1"/>
</dbReference>
<keyword evidence="9" id="KW-0472">Membrane</keyword>
<dbReference type="InterPro" id="IPR017441">
    <property type="entry name" value="Protein_kinase_ATP_BS"/>
</dbReference>
<evidence type="ECO:0000256" key="6">
    <source>
        <dbReference type="ARBA" id="ARBA00022840"/>
    </source>
</evidence>
<keyword evidence="12" id="KW-1185">Reference proteome</keyword>
<evidence type="ECO:0000256" key="2">
    <source>
        <dbReference type="ARBA" id="ARBA00022527"/>
    </source>
</evidence>
<evidence type="ECO:0000256" key="8">
    <source>
        <dbReference type="SAM" id="MobiDB-lite"/>
    </source>
</evidence>
<dbReference type="PROSITE" id="PS00107">
    <property type="entry name" value="PROTEIN_KINASE_ATP"/>
    <property type="match status" value="1"/>
</dbReference>
<dbReference type="InterPro" id="IPR011009">
    <property type="entry name" value="Kinase-like_dom_sf"/>
</dbReference>
<keyword evidence="2" id="KW-0723">Serine/threonine-protein kinase</keyword>
<proteinExistence type="predicted"/>
<comment type="caution">
    <text evidence="11">The sequence shown here is derived from an EMBL/GenBank/DDBJ whole genome shotgun (WGS) entry which is preliminary data.</text>
</comment>
<evidence type="ECO:0000259" key="10">
    <source>
        <dbReference type="PROSITE" id="PS50011"/>
    </source>
</evidence>
<dbReference type="GO" id="GO:0004674">
    <property type="term" value="F:protein serine/threonine kinase activity"/>
    <property type="evidence" value="ECO:0007669"/>
    <property type="project" value="UniProtKB-KW"/>
</dbReference>
<feature type="domain" description="Protein kinase" evidence="10">
    <location>
        <begin position="21"/>
        <end position="257"/>
    </location>
</feature>
<feature type="region of interest" description="Disordered" evidence="8">
    <location>
        <begin position="268"/>
        <end position="312"/>
    </location>
</feature>
<dbReference type="AlphaFoldDB" id="A0A6N7X7Z6"/>
<dbReference type="PROSITE" id="PS50011">
    <property type="entry name" value="PROTEIN_KINASE_DOM"/>
    <property type="match status" value="1"/>
</dbReference>
<feature type="transmembrane region" description="Helical" evidence="9">
    <location>
        <begin position="446"/>
        <end position="474"/>
    </location>
</feature>
<evidence type="ECO:0000256" key="5">
    <source>
        <dbReference type="ARBA" id="ARBA00022777"/>
    </source>
</evidence>
<keyword evidence="9" id="KW-0812">Transmembrane</keyword>
<dbReference type="InterPro" id="IPR008266">
    <property type="entry name" value="Tyr_kinase_AS"/>
</dbReference>
<keyword evidence="9" id="KW-1133">Transmembrane helix</keyword>
<dbReference type="RefSeq" id="WP_154433338.1">
    <property type="nucleotide sequence ID" value="NZ_VUNC01000001.1"/>
</dbReference>
<dbReference type="EC" id="2.7.11.1" evidence="1"/>
<protein>
    <recommendedName>
        <fullName evidence="1">non-specific serine/threonine protein kinase</fullName>
        <ecNumber evidence="1">2.7.11.1</ecNumber>
    </recommendedName>
</protein>
<evidence type="ECO:0000256" key="3">
    <source>
        <dbReference type="ARBA" id="ARBA00022679"/>
    </source>
</evidence>
<organism evidence="11 12">
    <name type="scientific">Olsenella porci</name>
    <dbReference type="NCBI Taxonomy" id="2652279"/>
    <lineage>
        <taxon>Bacteria</taxon>
        <taxon>Bacillati</taxon>
        <taxon>Actinomycetota</taxon>
        <taxon>Coriobacteriia</taxon>
        <taxon>Coriobacteriales</taxon>
        <taxon>Atopobiaceae</taxon>
        <taxon>Olsenella</taxon>
    </lineage>
</organism>
<evidence type="ECO:0000256" key="7">
    <source>
        <dbReference type="PROSITE-ProRule" id="PRU10141"/>
    </source>
</evidence>
<evidence type="ECO:0000256" key="4">
    <source>
        <dbReference type="ARBA" id="ARBA00022741"/>
    </source>
</evidence>
<feature type="transmembrane region" description="Helical" evidence="9">
    <location>
        <begin position="373"/>
        <end position="395"/>
    </location>
</feature>
<dbReference type="SUPFAM" id="SSF56112">
    <property type="entry name" value="Protein kinase-like (PK-like)"/>
    <property type="match status" value="1"/>
</dbReference>
<dbReference type="InterPro" id="IPR000719">
    <property type="entry name" value="Prot_kinase_dom"/>
</dbReference>
<dbReference type="PANTHER" id="PTHR43289:SF6">
    <property type="entry name" value="SERINE_THREONINE-PROTEIN KINASE NEKL-3"/>
    <property type="match status" value="1"/>
</dbReference>
<feature type="binding site" evidence="7">
    <location>
        <position position="49"/>
    </location>
    <ligand>
        <name>ATP</name>
        <dbReference type="ChEBI" id="CHEBI:30616"/>
    </ligand>
</feature>
<name>A0A6N7X7Z6_9ACTN</name>
<reference evidence="11 12" key="1">
    <citation type="submission" date="2019-08" db="EMBL/GenBank/DDBJ databases">
        <title>In-depth cultivation of the pig gut microbiome towards novel bacterial diversity and tailored functional studies.</title>
        <authorList>
            <person name="Wylensek D."/>
            <person name="Hitch T.C.A."/>
            <person name="Clavel T."/>
        </authorList>
    </citation>
    <scope>NUCLEOTIDE SEQUENCE [LARGE SCALE GENOMIC DNA]</scope>
    <source>
        <strain evidence="11 12">CA-Schmier-601-WT-1</strain>
    </source>
</reference>
<dbReference type="EMBL" id="VUNC01000001">
    <property type="protein sequence ID" value="MST71567.1"/>
    <property type="molecule type" value="Genomic_DNA"/>
</dbReference>